<comment type="caution">
    <text evidence="2">The sequence shown here is derived from an EMBL/GenBank/DDBJ whole genome shotgun (WGS) entry which is preliminary data.</text>
</comment>
<feature type="region of interest" description="Disordered" evidence="1">
    <location>
        <begin position="104"/>
        <end position="124"/>
    </location>
</feature>
<dbReference type="RefSeq" id="WP_185747059.1">
    <property type="nucleotide sequence ID" value="NZ_BAAAQC010000005.1"/>
</dbReference>
<feature type="region of interest" description="Disordered" evidence="1">
    <location>
        <begin position="37"/>
        <end position="67"/>
    </location>
</feature>
<dbReference type="Proteomes" id="UP000320085">
    <property type="component" value="Unassembled WGS sequence"/>
</dbReference>
<protein>
    <submittedName>
        <fullName evidence="2">Uncharacterized protein</fullName>
    </submittedName>
</protein>
<proteinExistence type="predicted"/>
<gene>
    <name evidence="2" type="ORF">FHX52_0664</name>
</gene>
<feature type="compositionally biased region" description="Low complexity" evidence="1">
    <location>
        <begin position="114"/>
        <end position="124"/>
    </location>
</feature>
<feature type="compositionally biased region" description="Low complexity" evidence="1">
    <location>
        <begin position="40"/>
        <end position="60"/>
    </location>
</feature>
<accession>A0A543PU16</accession>
<sequence length="124" mass="12522">MMLVDCNTCPVRHVRCADCMVTALTAVPLAPREAPRPVLTEAGAAPTPAPAPAEGGSESGFAGPPRLALDRAERHAVSVLLGAGLVTVQEANAARAVPAEGFASASMHSHHAPARSARATRAAG</sequence>
<dbReference type="AlphaFoldDB" id="A0A543PU16"/>
<name>A0A543PU16_9MICO</name>
<dbReference type="EMBL" id="VFQF01000001">
    <property type="protein sequence ID" value="TQN47561.1"/>
    <property type="molecule type" value="Genomic_DNA"/>
</dbReference>
<organism evidence="2 3">
    <name type="scientific">Humibacillus xanthopallidus</name>
    <dbReference type="NCBI Taxonomy" id="412689"/>
    <lineage>
        <taxon>Bacteria</taxon>
        <taxon>Bacillati</taxon>
        <taxon>Actinomycetota</taxon>
        <taxon>Actinomycetes</taxon>
        <taxon>Micrococcales</taxon>
        <taxon>Intrasporangiaceae</taxon>
        <taxon>Humibacillus</taxon>
    </lineage>
</organism>
<evidence type="ECO:0000313" key="3">
    <source>
        <dbReference type="Proteomes" id="UP000320085"/>
    </source>
</evidence>
<reference evidence="2 3" key="1">
    <citation type="submission" date="2019-06" db="EMBL/GenBank/DDBJ databases">
        <title>Sequencing the genomes of 1000 actinobacteria strains.</title>
        <authorList>
            <person name="Klenk H.-P."/>
        </authorList>
    </citation>
    <scope>NUCLEOTIDE SEQUENCE [LARGE SCALE GENOMIC DNA]</scope>
    <source>
        <strain evidence="2 3">DSM 21776</strain>
    </source>
</reference>
<evidence type="ECO:0000256" key="1">
    <source>
        <dbReference type="SAM" id="MobiDB-lite"/>
    </source>
</evidence>
<evidence type="ECO:0000313" key="2">
    <source>
        <dbReference type="EMBL" id="TQN47561.1"/>
    </source>
</evidence>